<dbReference type="STRING" id="943830.A4A58_15020"/>
<name>A0A163XM41_9BRAD</name>
<dbReference type="SUPFAM" id="SSF51735">
    <property type="entry name" value="NAD(P)-binding Rossmann-fold domains"/>
    <property type="match status" value="1"/>
</dbReference>
<comment type="caution">
    <text evidence="4">The sequence shown here is derived from an EMBL/GenBank/DDBJ whole genome shotgun (WGS) entry which is preliminary data.</text>
</comment>
<dbReference type="OrthoDB" id="9798669at2"/>
<evidence type="ECO:0000256" key="1">
    <source>
        <dbReference type="ARBA" id="ARBA00005125"/>
    </source>
</evidence>
<accession>A0A163XM41</accession>
<feature type="domain" description="NAD-dependent epimerase/dehydratase" evidence="3">
    <location>
        <begin position="5"/>
        <end position="239"/>
    </location>
</feature>
<keyword evidence="5" id="KW-1185">Reference proteome</keyword>
<dbReference type="EMBL" id="LVYV01000053">
    <property type="protein sequence ID" value="KZD21096.1"/>
    <property type="molecule type" value="Genomic_DNA"/>
</dbReference>
<gene>
    <name evidence="4" type="ORF">A4A58_15020</name>
</gene>
<evidence type="ECO:0000256" key="2">
    <source>
        <dbReference type="ARBA" id="ARBA00007637"/>
    </source>
</evidence>
<proteinExistence type="inferred from homology"/>
<evidence type="ECO:0000313" key="5">
    <source>
        <dbReference type="Proteomes" id="UP000076574"/>
    </source>
</evidence>
<sequence length="322" mass="34755">MRKKILVTGGSGWLGSAIVEALLKRGDAVIATDLGVSPSIAAIAACDQRLTPVVADLGEWHQVMRLFETHRPDAVIHTAAIVGVIQAADIPIRAQRVNIEGAINLFEAMRLSSVKRVVHISTEETYGDFLSPVIDEDHPQKPLSIYGLTKLAAEHYGRVYSRDHGLECINVRTCWVYGPHLPRLRMPRTFVEAALRGEPFHQPDGGNLAVDQVYIDDTVAGALLALDKSKHSYDAYNIATGVAPTLRDAAEAVNRAIPGAKITVGDGGPYHHGGKVLSAVKGALDISRARTELGYAPRYDLQRGIEATIAATRERMNGTSSS</sequence>
<dbReference type="InterPro" id="IPR036291">
    <property type="entry name" value="NAD(P)-bd_dom_sf"/>
</dbReference>
<dbReference type="Gene3D" id="3.40.50.720">
    <property type="entry name" value="NAD(P)-binding Rossmann-like Domain"/>
    <property type="match status" value="1"/>
</dbReference>
<dbReference type="AlphaFoldDB" id="A0A163XM41"/>
<dbReference type="Pfam" id="PF01370">
    <property type="entry name" value="Epimerase"/>
    <property type="match status" value="1"/>
</dbReference>
<evidence type="ECO:0000259" key="3">
    <source>
        <dbReference type="Pfam" id="PF01370"/>
    </source>
</evidence>
<dbReference type="RefSeq" id="WP_068737054.1">
    <property type="nucleotide sequence ID" value="NZ_LVYV01000053.1"/>
</dbReference>
<dbReference type="InterPro" id="IPR001509">
    <property type="entry name" value="Epimerase_deHydtase"/>
</dbReference>
<comment type="similarity">
    <text evidence="2">Belongs to the NAD(P)-dependent epimerase/dehydratase family.</text>
</comment>
<protein>
    <submittedName>
        <fullName evidence="4">Epimerase</fullName>
    </submittedName>
</protein>
<comment type="pathway">
    <text evidence="1">Bacterial outer membrane biogenesis; LPS O-antigen biosynthesis.</text>
</comment>
<organism evidence="4 5">
    <name type="scientific">Tardiphaga robiniae</name>
    <dbReference type="NCBI Taxonomy" id="943830"/>
    <lineage>
        <taxon>Bacteria</taxon>
        <taxon>Pseudomonadati</taxon>
        <taxon>Pseudomonadota</taxon>
        <taxon>Alphaproteobacteria</taxon>
        <taxon>Hyphomicrobiales</taxon>
        <taxon>Nitrobacteraceae</taxon>
        <taxon>Tardiphaga</taxon>
    </lineage>
</organism>
<reference evidence="4 5" key="1">
    <citation type="submission" date="2016-03" db="EMBL/GenBank/DDBJ databases">
        <title>Microsymbionts genomes from the relict species Vavilovia formosa (Stev.) Fed.</title>
        <authorList>
            <person name="Kopat V."/>
            <person name="Chirak E."/>
            <person name="Kimeklis A."/>
            <person name="Andronov E."/>
        </authorList>
    </citation>
    <scope>NUCLEOTIDE SEQUENCE [LARGE SCALE GENOMIC DNA]</scope>
    <source>
        <strain evidence="4 5">Vaf07</strain>
    </source>
</reference>
<dbReference type="PANTHER" id="PTHR43000">
    <property type="entry name" value="DTDP-D-GLUCOSE 4,6-DEHYDRATASE-RELATED"/>
    <property type="match status" value="1"/>
</dbReference>
<dbReference type="Proteomes" id="UP000076574">
    <property type="component" value="Unassembled WGS sequence"/>
</dbReference>
<evidence type="ECO:0000313" key="4">
    <source>
        <dbReference type="EMBL" id="KZD21096.1"/>
    </source>
</evidence>